<evidence type="ECO:0000313" key="2">
    <source>
        <dbReference type="EMBL" id="EEE42852.1"/>
    </source>
</evidence>
<reference evidence="2 3" key="2">
    <citation type="submission" date="2013-04" db="EMBL/GenBank/DDBJ databases">
        <authorList>
            <person name="Fiebig A."/>
            <person name="Pradella S."/>
            <person name="Wagner-Doebler I."/>
        </authorList>
    </citation>
    <scope>NUCLEOTIDE SEQUENCE [LARGE SCALE GENOMIC DNA]</scope>
    <source>
        <strain evidence="3">DSM 17067 / NCIMB 14079 / DFL-11</strain>
    </source>
</reference>
<dbReference type="EMBL" id="ACCU02000003">
    <property type="protein sequence ID" value="EEE42852.1"/>
    <property type="molecule type" value="Genomic_DNA"/>
</dbReference>
<sequence>MAEKRKYVRTTTGAGIAAYAYLVKADSGRKFSDDKFKVTLVVDKDAPWVEDFRAKCLAEAKTEWPKAKPERVSLPIKDGDEIADDAADKGQDKEEFRGKYLITAKSKKRPTMVDAKRKTLPNNVIKSADEIKLNVALNPCTPSNNKTIALWLNAVQLITKNNNGFDAAGEFEDEDGYEYDGDGFDEEDEDEEDTENEEDDAEDDDDDF</sequence>
<dbReference type="Pfam" id="PF10991">
    <property type="entry name" value="Enc34_ssDNA-bd"/>
    <property type="match status" value="1"/>
</dbReference>
<gene>
    <name evidence="2" type="ORF">SADFL11_PLAS24</name>
</gene>
<reference evidence="2 3" key="1">
    <citation type="submission" date="2008-01" db="EMBL/GenBank/DDBJ databases">
        <authorList>
            <person name="Wagner-Dobler I."/>
            <person name="Ferriera S."/>
            <person name="Johnson J."/>
            <person name="Kravitz S."/>
            <person name="Beeson K."/>
            <person name="Sutton G."/>
            <person name="Rogers Y.-H."/>
            <person name="Friedman R."/>
            <person name="Frazier M."/>
            <person name="Venter J.C."/>
        </authorList>
    </citation>
    <scope>NUCLEOTIDE SEQUENCE [LARGE SCALE GENOMIC DNA]</scope>
    <source>
        <strain evidence="3">DSM 17067 / NCIMB 14079 / DFL-11</strain>
    </source>
</reference>
<comment type="caution">
    <text evidence="2">The sequence shown here is derived from an EMBL/GenBank/DDBJ whole genome shotgun (WGS) entry which is preliminary data.</text>
</comment>
<dbReference type="AlphaFoldDB" id="A0A5E8GSJ7"/>
<proteinExistence type="predicted"/>
<dbReference type="Proteomes" id="UP000004703">
    <property type="component" value="Chromosome"/>
</dbReference>
<organism evidence="2 3">
    <name type="scientific">Roseibium alexandrii (strain DSM 17067 / NCIMB 14079 / DFL-11)</name>
    <name type="common">Labrenzia alexandrii</name>
    <dbReference type="NCBI Taxonomy" id="244592"/>
    <lineage>
        <taxon>Bacteria</taxon>
        <taxon>Pseudomonadati</taxon>
        <taxon>Pseudomonadota</taxon>
        <taxon>Alphaproteobacteria</taxon>
        <taxon>Hyphomicrobiales</taxon>
        <taxon>Stappiaceae</taxon>
        <taxon>Roseibium</taxon>
    </lineage>
</organism>
<accession>A0A5E8GSJ7</accession>
<evidence type="ECO:0008006" key="4">
    <source>
        <dbReference type="Google" id="ProtNLM"/>
    </source>
</evidence>
<protein>
    <recommendedName>
        <fullName evidence="4">DUF2815 family protein</fullName>
    </recommendedName>
</protein>
<dbReference type="InterPro" id="IPR022595">
    <property type="entry name" value="Enc34_ssDNA-bd"/>
</dbReference>
<evidence type="ECO:0000313" key="3">
    <source>
        <dbReference type="Proteomes" id="UP000004703"/>
    </source>
</evidence>
<name>A0A5E8GSJ7_ROSAD</name>
<dbReference type="InterPro" id="IPR012340">
    <property type="entry name" value="NA-bd_OB-fold"/>
</dbReference>
<dbReference type="SUPFAM" id="SSF50249">
    <property type="entry name" value="Nucleic acid-binding proteins"/>
    <property type="match status" value="1"/>
</dbReference>
<evidence type="ECO:0000256" key="1">
    <source>
        <dbReference type="SAM" id="MobiDB-lite"/>
    </source>
</evidence>
<feature type="region of interest" description="Disordered" evidence="1">
    <location>
        <begin position="165"/>
        <end position="208"/>
    </location>
</feature>
<feature type="compositionally biased region" description="Acidic residues" evidence="1">
    <location>
        <begin position="169"/>
        <end position="208"/>
    </location>
</feature>
<dbReference type="RefSeq" id="WP_008195319.1">
    <property type="nucleotide sequence ID" value="NZ_CM011002.1"/>
</dbReference>
<dbReference type="Gene3D" id="2.40.50.140">
    <property type="entry name" value="Nucleic acid-binding proteins"/>
    <property type="match status" value="1"/>
</dbReference>